<dbReference type="NCBIfam" id="TIGR01683">
    <property type="entry name" value="thiS"/>
    <property type="match status" value="1"/>
</dbReference>
<reference evidence="1" key="1">
    <citation type="journal article" date="2016" name="BMC Biol.">
        <title>Parallel evolution of highly conserved plastid genome architecture in red seaweeds and seed plants.</title>
        <authorList>
            <person name="Lee J."/>
            <person name="Cho C.H."/>
            <person name="Park S.I."/>
            <person name="Choi J.W."/>
            <person name="Song H.S."/>
            <person name="West J.A."/>
            <person name="Bhattacharya D."/>
            <person name="Yoon H.S."/>
        </authorList>
    </citation>
    <scope>NUCLEOTIDE SEQUENCE</scope>
</reference>
<dbReference type="SUPFAM" id="SSF54285">
    <property type="entry name" value="MoaD/ThiS"/>
    <property type="match status" value="1"/>
</dbReference>
<dbReference type="AlphaFoldDB" id="A0A1C9CB79"/>
<gene>
    <name evidence="1" type="primary">thiS</name>
    <name evidence="1" type="ORF">Ahnf_153</name>
</gene>
<dbReference type="Gene3D" id="3.10.20.30">
    <property type="match status" value="1"/>
</dbReference>
<dbReference type="CDD" id="cd00565">
    <property type="entry name" value="Ubl_ThiS"/>
    <property type="match status" value="1"/>
</dbReference>
<dbReference type="InterPro" id="IPR003749">
    <property type="entry name" value="ThiS/MoaD-like"/>
</dbReference>
<accession>A0A1C9CB79</accession>
<dbReference type="InterPro" id="IPR012675">
    <property type="entry name" value="Beta-grasp_dom_sf"/>
</dbReference>
<organism evidence="1">
    <name type="scientific">Ahnfeltia plicata</name>
    <dbReference type="NCBI Taxonomy" id="28023"/>
    <lineage>
        <taxon>Eukaryota</taxon>
        <taxon>Rhodophyta</taxon>
        <taxon>Florideophyceae</taxon>
        <taxon>Ahnfeltiophycidae</taxon>
        <taxon>Ahnfeltiales</taxon>
        <taxon>Ahnfeltiaceae</taxon>
        <taxon>Ahnfeltia</taxon>
    </lineage>
</organism>
<geneLocation type="plastid" evidence="1"/>
<dbReference type="PANTHER" id="PTHR34472:SF1">
    <property type="entry name" value="SULFUR CARRIER PROTEIN THIS"/>
    <property type="match status" value="1"/>
</dbReference>
<proteinExistence type="predicted"/>
<evidence type="ECO:0000313" key="1">
    <source>
        <dbReference type="EMBL" id="AOM65638.1"/>
    </source>
</evidence>
<dbReference type="InterPro" id="IPR010035">
    <property type="entry name" value="Thi_S"/>
</dbReference>
<protein>
    <submittedName>
        <fullName evidence="1">Thiamine biosynthesis protein S</fullName>
    </submittedName>
</protein>
<dbReference type="EMBL" id="KX284715">
    <property type="protein sequence ID" value="AOM65638.1"/>
    <property type="molecule type" value="Genomic_DNA"/>
</dbReference>
<name>A0A1C9CB79_9FLOR</name>
<sequence length="71" mass="7837">MITDYITLHVNGEAFNCLPTMSLRHLLLYLEFDISSVAVEYNGEIVPMDKLEVIILKGNDVVEVITIVGGG</sequence>
<dbReference type="Pfam" id="PF02597">
    <property type="entry name" value="ThiS"/>
    <property type="match status" value="1"/>
</dbReference>
<dbReference type="GeneID" id="29069817"/>
<keyword evidence="1" id="KW-0934">Plastid</keyword>
<dbReference type="InterPro" id="IPR016155">
    <property type="entry name" value="Mopterin_synth/thiamin_S_b"/>
</dbReference>
<dbReference type="RefSeq" id="YP_009293950.1">
    <property type="nucleotide sequence ID" value="NC_031145.1"/>
</dbReference>
<dbReference type="PANTHER" id="PTHR34472">
    <property type="entry name" value="SULFUR CARRIER PROTEIN THIS"/>
    <property type="match status" value="1"/>
</dbReference>